<evidence type="ECO:0000313" key="1">
    <source>
        <dbReference type="EMBL" id="OMO59578.1"/>
    </source>
</evidence>
<keyword evidence="2" id="KW-1185">Reference proteome</keyword>
<dbReference type="Proteomes" id="UP000188268">
    <property type="component" value="Unassembled WGS sequence"/>
</dbReference>
<evidence type="ECO:0000313" key="2">
    <source>
        <dbReference type="Proteomes" id="UP000188268"/>
    </source>
</evidence>
<organism evidence="1 2">
    <name type="scientific">Corchorus capsularis</name>
    <name type="common">Jute</name>
    <dbReference type="NCBI Taxonomy" id="210143"/>
    <lineage>
        <taxon>Eukaryota</taxon>
        <taxon>Viridiplantae</taxon>
        <taxon>Streptophyta</taxon>
        <taxon>Embryophyta</taxon>
        <taxon>Tracheophyta</taxon>
        <taxon>Spermatophyta</taxon>
        <taxon>Magnoliopsida</taxon>
        <taxon>eudicotyledons</taxon>
        <taxon>Gunneridae</taxon>
        <taxon>Pentapetalae</taxon>
        <taxon>rosids</taxon>
        <taxon>malvids</taxon>
        <taxon>Malvales</taxon>
        <taxon>Malvaceae</taxon>
        <taxon>Grewioideae</taxon>
        <taxon>Apeibeae</taxon>
        <taxon>Corchorus</taxon>
    </lineage>
</organism>
<protein>
    <submittedName>
        <fullName evidence="1">Uncharacterized protein</fullName>
    </submittedName>
</protein>
<name>A0A1R3GN89_COCAP</name>
<reference evidence="1 2" key="1">
    <citation type="submission" date="2013-09" db="EMBL/GenBank/DDBJ databases">
        <title>Corchorus capsularis genome sequencing.</title>
        <authorList>
            <person name="Alam M."/>
            <person name="Haque M.S."/>
            <person name="Islam M.S."/>
            <person name="Emdad E.M."/>
            <person name="Islam M.M."/>
            <person name="Ahmed B."/>
            <person name="Halim A."/>
            <person name="Hossen Q.M.M."/>
            <person name="Hossain M.Z."/>
            <person name="Ahmed R."/>
            <person name="Khan M.M."/>
            <person name="Islam R."/>
            <person name="Rashid M.M."/>
            <person name="Khan S.A."/>
            <person name="Rahman M.S."/>
            <person name="Alam M."/>
        </authorList>
    </citation>
    <scope>NUCLEOTIDE SEQUENCE [LARGE SCALE GENOMIC DNA]</scope>
    <source>
        <strain evidence="2">cv. CVL-1</strain>
        <tissue evidence="1">Whole seedling</tissue>
    </source>
</reference>
<comment type="caution">
    <text evidence="1">The sequence shown here is derived from an EMBL/GenBank/DDBJ whole genome shotgun (WGS) entry which is preliminary data.</text>
</comment>
<dbReference type="Gramene" id="OMO59578">
    <property type="protein sequence ID" value="OMO59578"/>
    <property type="gene ID" value="CCACVL1_24749"/>
</dbReference>
<dbReference type="AlphaFoldDB" id="A0A1R3GN89"/>
<proteinExistence type="predicted"/>
<sequence>MGKNKKLSNPTKMIDFTGKLGSIGVDEGFNTEYEGSPVSKFVAGCCIEEERSVSSKPEERSSPTQIGL</sequence>
<dbReference type="EMBL" id="AWWV01013900">
    <property type="protein sequence ID" value="OMO59578.1"/>
    <property type="molecule type" value="Genomic_DNA"/>
</dbReference>
<gene>
    <name evidence="1" type="ORF">CCACVL1_24749</name>
</gene>
<accession>A0A1R3GN89</accession>